<organism evidence="1 2">
    <name type="scientific">Myripristis murdjan</name>
    <name type="common">pinecone soldierfish</name>
    <dbReference type="NCBI Taxonomy" id="586833"/>
    <lineage>
        <taxon>Eukaryota</taxon>
        <taxon>Metazoa</taxon>
        <taxon>Chordata</taxon>
        <taxon>Craniata</taxon>
        <taxon>Vertebrata</taxon>
        <taxon>Euteleostomi</taxon>
        <taxon>Actinopterygii</taxon>
        <taxon>Neopterygii</taxon>
        <taxon>Teleostei</taxon>
        <taxon>Neoteleostei</taxon>
        <taxon>Acanthomorphata</taxon>
        <taxon>Holocentriformes</taxon>
        <taxon>Holocentridae</taxon>
        <taxon>Myripristis</taxon>
    </lineage>
</organism>
<sequence length="70" mass="7833">CVCVMFQIYFPINQNCCCHQHSKSALNGKLIQAFWEDEQSGLRKNAGHCEATLRQASRITSQQKASTSVS</sequence>
<evidence type="ECO:0000313" key="2">
    <source>
        <dbReference type="Proteomes" id="UP000472263"/>
    </source>
</evidence>
<dbReference type="Ensembl" id="ENSMMDT00005003719.1">
    <property type="protein sequence ID" value="ENSMMDP00005003624.1"/>
    <property type="gene ID" value="ENSMMDG00005002007.1"/>
</dbReference>
<dbReference type="Proteomes" id="UP000472263">
    <property type="component" value="Chromosome 18"/>
</dbReference>
<proteinExistence type="predicted"/>
<evidence type="ECO:0000313" key="1">
    <source>
        <dbReference type="Ensembl" id="ENSMMDP00005003624.1"/>
    </source>
</evidence>
<dbReference type="InParanoid" id="A0A667WT41"/>
<reference evidence="1" key="3">
    <citation type="submission" date="2025-09" db="UniProtKB">
        <authorList>
            <consortium name="Ensembl"/>
        </authorList>
    </citation>
    <scope>IDENTIFICATION</scope>
</reference>
<protein>
    <submittedName>
        <fullName evidence="1">Uncharacterized protein</fullName>
    </submittedName>
</protein>
<dbReference type="AlphaFoldDB" id="A0A667WT41"/>
<reference evidence="1" key="1">
    <citation type="submission" date="2019-06" db="EMBL/GenBank/DDBJ databases">
        <authorList>
            <consortium name="Wellcome Sanger Institute Data Sharing"/>
        </authorList>
    </citation>
    <scope>NUCLEOTIDE SEQUENCE [LARGE SCALE GENOMIC DNA]</scope>
</reference>
<accession>A0A667WT41</accession>
<keyword evidence="2" id="KW-1185">Reference proteome</keyword>
<reference evidence="1" key="2">
    <citation type="submission" date="2025-08" db="UniProtKB">
        <authorList>
            <consortium name="Ensembl"/>
        </authorList>
    </citation>
    <scope>IDENTIFICATION</scope>
</reference>
<name>A0A667WT41_9TELE</name>